<keyword evidence="1" id="KW-0472">Membrane</keyword>
<accession>A0A1F4RGD3</accession>
<proteinExistence type="predicted"/>
<evidence type="ECO:0000313" key="2">
    <source>
        <dbReference type="EMBL" id="OGC07237.1"/>
    </source>
</evidence>
<evidence type="ECO:0000313" key="3">
    <source>
        <dbReference type="Proteomes" id="UP000176938"/>
    </source>
</evidence>
<organism evidence="2 3">
    <name type="scientific">candidate division WOR-1 bacterium RIFCSPLOWO2_02_FULL_46_20</name>
    <dbReference type="NCBI Taxonomy" id="1802567"/>
    <lineage>
        <taxon>Bacteria</taxon>
        <taxon>Bacillati</taxon>
        <taxon>Saganbacteria</taxon>
    </lineage>
</organism>
<keyword evidence="1" id="KW-1133">Transmembrane helix</keyword>
<feature type="transmembrane region" description="Helical" evidence="1">
    <location>
        <begin position="20"/>
        <end position="43"/>
    </location>
</feature>
<name>A0A1F4RGD3_UNCSA</name>
<dbReference type="Gene3D" id="3.30.70.60">
    <property type="match status" value="1"/>
</dbReference>
<gene>
    <name evidence="2" type="ORF">A3H38_03410</name>
</gene>
<dbReference type="InterPro" id="IPR014717">
    <property type="entry name" value="Transl_elong_EF1B/ribsomal_bS6"/>
</dbReference>
<dbReference type="AlphaFoldDB" id="A0A1F4RGD3"/>
<keyword evidence="1" id="KW-0812">Transmembrane</keyword>
<sequence>MNKEDLVKMIMDSSIKRRLYVVILVLLLVAFVLFRIMLAPYLANVNSLRGELKAQENLYKTKLARSENLDKLQKQHIVDEQTLRDLAKRFFAQGEAEIFMKQLPGIVAGFGNKVVALNPGVQTEQLSRSAKLKKHVLSENLPSENELIDFLNINQVKIDLENEEETLSLLQQAMSMLPENKREQFRVLWQQAQSSDYYAGIQLKKMDLQATVQGQFKGILSLLDWFDQSDKIIDLSQISILAMRNQGSRLEFKFNLSIYVIEEGS</sequence>
<comment type="caution">
    <text evidence="2">The sequence shown here is derived from an EMBL/GenBank/DDBJ whole genome shotgun (WGS) entry which is preliminary data.</text>
</comment>
<dbReference type="EMBL" id="METP01000007">
    <property type="protein sequence ID" value="OGC07237.1"/>
    <property type="molecule type" value="Genomic_DNA"/>
</dbReference>
<dbReference type="Proteomes" id="UP000176938">
    <property type="component" value="Unassembled WGS sequence"/>
</dbReference>
<protein>
    <submittedName>
        <fullName evidence="2">Uncharacterized protein</fullName>
    </submittedName>
</protein>
<evidence type="ECO:0000256" key="1">
    <source>
        <dbReference type="SAM" id="Phobius"/>
    </source>
</evidence>
<reference evidence="2 3" key="1">
    <citation type="journal article" date="2016" name="Nat. Commun.">
        <title>Thousands of microbial genomes shed light on interconnected biogeochemical processes in an aquifer system.</title>
        <authorList>
            <person name="Anantharaman K."/>
            <person name="Brown C.T."/>
            <person name="Hug L.A."/>
            <person name="Sharon I."/>
            <person name="Castelle C.J."/>
            <person name="Probst A.J."/>
            <person name="Thomas B.C."/>
            <person name="Singh A."/>
            <person name="Wilkins M.J."/>
            <person name="Karaoz U."/>
            <person name="Brodie E.L."/>
            <person name="Williams K.H."/>
            <person name="Hubbard S.S."/>
            <person name="Banfield J.F."/>
        </authorList>
    </citation>
    <scope>NUCLEOTIDE SEQUENCE [LARGE SCALE GENOMIC DNA]</scope>
</reference>